<evidence type="ECO:0000313" key="3">
    <source>
        <dbReference type="Proteomes" id="UP001203297"/>
    </source>
</evidence>
<evidence type="ECO:0000313" key="2">
    <source>
        <dbReference type="EMBL" id="KAI0290183.1"/>
    </source>
</evidence>
<keyword evidence="3" id="KW-1185">Reference proteome</keyword>
<evidence type="ECO:0000256" key="1">
    <source>
        <dbReference type="SAM" id="Phobius"/>
    </source>
</evidence>
<keyword evidence="1" id="KW-0812">Transmembrane</keyword>
<name>A0AAD4LUN2_9AGAM</name>
<dbReference type="EMBL" id="WTXG01000242">
    <property type="protein sequence ID" value="KAI0290183.1"/>
    <property type="molecule type" value="Genomic_DNA"/>
</dbReference>
<keyword evidence="1" id="KW-0472">Membrane</keyword>
<accession>A0AAD4LUN2</accession>
<proteinExistence type="predicted"/>
<gene>
    <name evidence="2" type="ORF">B0F90DRAFT_1921137</name>
</gene>
<dbReference type="Proteomes" id="UP001203297">
    <property type="component" value="Unassembled WGS sequence"/>
</dbReference>
<keyword evidence="1" id="KW-1133">Transmembrane helix</keyword>
<reference evidence="2" key="1">
    <citation type="journal article" date="2022" name="New Phytol.">
        <title>Evolutionary transition to the ectomycorrhizal habit in the genomes of a hyperdiverse lineage of mushroom-forming fungi.</title>
        <authorList>
            <person name="Looney B."/>
            <person name="Miyauchi S."/>
            <person name="Morin E."/>
            <person name="Drula E."/>
            <person name="Courty P.E."/>
            <person name="Kohler A."/>
            <person name="Kuo A."/>
            <person name="LaButti K."/>
            <person name="Pangilinan J."/>
            <person name="Lipzen A."/>
            <person name="Riley R."/>
            <person name="Andreopoulos W."/>
            <person name="He G."/>
            <person name="Johnson J."/>
            <person name="Nolan M."/>
            <person name="Tritt A."/>
            <person name="Barry K.W."/>
            <person name="Grigoriev I.V."/>
            <person name="Nagy L.G."/>
            <person name="Hibbett D."/>
            <person name="Henrissat B."/>
            <person name="Matheny P.B."/>
            <person name="Labbe J."/>
            <person name="Martin F.M."/>
        </authorList>
    </citation>
    <scope>NUCLEOTIDE SEQUENCE</scope>
    <source>
        <strain evidence="2">BPL690</strain>
    </source>
</reference>
<protein>
    <submittedName>
        <fullName evidence="2">Uncharacterized protein</fullName>
    </submittedName>
</protein>
<sequence length="243" mass="26966">MDDDLKETLKNVNLTQLEPLLPLLQVFPHVEKDRLHIVVTTTHALAHHQIIKDANAAAAPSSVSNSLAIFKSEQEKRPIYEGHLANRRGPPIAIYHTAFAQLKDSLQDLNKVVDPQELKRVDDTAKLILASTQIYRTEKEHATMVFSYLRSLLGIKLRENVTTTTGGENRAESDALVEQDLHDKTFGEKVATYKDICNTTCCLCIIISIAGPYIMFGGAICAGIFVAEAFMDFIYLGGPRSRS</sequence>
<feature type="transmembrane region" description="Helical" evidence="1">
    <location>
        <begin position="213"/>
        <end position="236"/>
    </location>
</feature>
<dbReference type="AlphaFoldDB" id="A0AAD4LUN2"/>
<organism evidence="2 3">
    <name type="scientific">Multifurca ochricompacta</name>
    <dbReference type="NCBI Taxonomy" id="376703"/>
    <lineage>
        <taxon>Eukaryota</taxon>
        <taxon>Fungi</taxon>
        <taxon>Dikarya</taxon>
        <taxon>Basidiomycota</taxon>
        <taxon>Agaricomycotina</taxon>
        <taxon>Agaricomycetes</taxon>
        <taxon>Russulales</taxon>
        <taxon>Russulaceae</taxon>
        <taxon>Multifurca</taxon>
    </lineage>
</organism>
<comment type="caution">
    <text evidence="2">The sequence shown here is derived from an EMBL/GenBank/DDBJ whole genome shotgun (WGS) entry which is preliminary data.</text>
</comment>